<evidence type="ECO:0000256" key="1">
    <source>
        <dbReference type="ARBA" id="ARBA00022598"/>
    </source>
</evidence>
<evidence type="ECO:0000256" key="4">
    <source>
        <dbReference type="PROSITE-ProRule" id="PRU00409"/>
    </source>
</evidence>
<dbReference type="Proteomes" id="UP000251002">
    <property type="component" value="Unassembled WGS sequence"/>
</dbReference>
<evidence type="ECO:0000259" key="5">
    <source>
        <dbReference type="PROSITE" id="PS50975"/>
    </source>
</evidence>
<keyword evidence="7" id="KW-1185">Reference proteome</keyword>
<dbReference type="Pfam" id="PF02655">
    <property type="entry name" value="ATP-grasp_3"/>
    <property type="match status" value="1"/>
</dbReference>
<reference evidence="6 7" key="1">
    <citation type="submission" date="2018-06" db="EMBL/GenBank/DDBJ databases">
        <title>The draft genome sequences of strains SCU63 and S1.</title>
        <authorList>
            <person name="Gan L."/>
        </authorList>
    </citation>
    <scope>NUCLEOTIDE SEQUENCE [LARGE SCALE GENOMIC DNA]</scope>
    <source>
        <strain evidence="6 7">SCU63</strain>
    </source>
</reference>
<keyword evidence="2 4" id="KW-0547">Nucleotide-binding</keyword>
<evidence type="ECO:0000256" key="2">
    <source>
        <dbReference type="ARBA" id="ARBA00022741"/>
    </source>
</evidence>
<dbReference type="GO" id="GO:0005524">
    <property type="term" value="F:ATP binding"/>
    <property type="evidence" value="ECO:0007669"/>
    <property type="project" value="UniProtKB-UniRule"/>
</dbReference>
<accession>A0A365KJZ0</accession>
<proteinExistence type="predicted"/>
<dbReference type="GO" id="GO:0016874">
    <property type="term" value="F:ligase activity"/>
    <property type="evidence" value="ECO:0007669"/>
    <property type="project" value="UniProtKB-KW"/>
</dbReference>
<evidence type="ECO:0000313" key="7">
    <source>
        <dbReference type="Proteomes" id="UP000251002"/>
    </source>
</evidence>
<dbReference type="PANTHER" id="PTHR43585:SF2">
    <property type="entry name" value="ATP-GRASP ENZYME FSQD"/>
    <property type="match status" value="1"/>
</dbReference>
<dbReference type="EMBL" id="QLZR01000010">
    <property type="protein sequence ID" value="RAZ73462.1"/>
    <property type="molecule type" value="Genomic_DNA"/>
</dbReference>
<sequence>MNILVLNSSNYYFTPLNVWLKDFTGNVICLTPKGHLNSYQENIKEKNYKFISIENWHDYWEVENLACALHKKYKFDKILSFREFDLKRAGDLRDLLNIAGQSKHSAQCFRDKDVMKETVRKQGIKTPDFQLLESYSDLYSFIENIGFPIIIKPNDGAGSVNTNKVSNLQELETLIKQNNILNYIAEEFIDGEMYHVDGMVLNKEIQLAIPSKYINGCMEFKKGVSTASMWLQKSDILYQKLIEYTEEVIKSMPKPDNFTFHLEVFVKNNELIFCEIASRTGGGRIPEAIEKKYGIHITKEVARVEAGLSSLNNYDQLISASKNNELLGWVLSCPKVGILKSMPEKIPYEWVVDYHQFAKIGSQFTGSNSSVFSTAAFICVADNPKVLVERIELVDEWFKEICEYE</sequence>
<name>A0A365KJZ0_9BACL</name>
<dbReference type="Gene3D" id="3.30.470.20">
    <property type="entry name" value="ATP-grasp fold, B domain"/>
    <property type="match status" value="1"/>
</dbReference>
<dbReference type="InterPro" id="IPR011761">
    <property type="entry name" value="ATP-grasp"/>
</dbReference>
<keyword evidence="1" id="KW-0436">Ligase</keyword>
<keyword evidence="3 4" id="KW-0067">ATP-binding</keyword>
<protein>
    <recommendedName>
        <fullName evidence="5">ATP-grasp domain-containing protein</fullName>
    </recommendedName>
</protein>
<comment type="caution">
    <text evidence="6">The sequence shown here is derived from an EMBL/GenBank/DDBJ whole genome shotgun (WGS) entry which is preliminary data.</text>
</comment>
<dbReference type="SUPFAM" id="SSF56059">
    <property type="entry name" value="Glutathione synthetase ATP-binding domain-like"/>
    <property type="match status" value="1"/>
</dbReference>
<dbReference type="AlphaFoldDB" id="A0A365KJZ0"/>
<feature type="domain" description="ATP-grasp" evidence="5">
    <location>
        <begin position="116"/>
        <end position="306"/>
    </location>
</feature>
<gene>
    <name evidence="6" type="ORF">DP120_17165</name>
</gene>
<dbReference type="InterPro" id="IPR013815">
    <property type="entry name" value="ATP_grasp_subdomain_1"/>
</dbReference>
<dbReference type="InterPro" id="IPR052032">
    <property type="entry name" value="ATP-dep_AA_Ligase"/>
</dbReference>
<evidence type="ECO:0000313" key="6">
    <source>
        <dbReference type="EMBL" id="RAZ73462.1"/>
    </source>
</evidence>
<dbReference type="PANTHER" id="PTHR43585">
    <property type="entry name" value="FUMIPYRROLE BIOSYNTHESIS PROTEIN C"/>
    <property type="match status" value="1"/>
</dbReference>
<organism evidence="6 7">
    <name type="scientific">Planococcus halotolerans</name>
    <dbReference type="NCBI Taxonomy" id="2233542"/>
    <lineage>
        <taxon>Bacteria</taxon>
        <taxon>Bacillati</taxon>
        <taxon>Bacillota</taxon>
        <taxon>Bacilli</taxon>
        <taxon>Bacillales</taxon>
        <taxon>Caryophanaceae</taxon>
        <taxon>Planococcus</taxon>
    </lineage>
</organism>
<evidence type="ECO:0000256" key="3">
    <source>
        <dbReference type="ARBA" id="ARBA00022840"/>
    </source>
</evidence>
<dbReference type="PROSITE" id="PS50975">
    <property type="entry name" value="ATP_GRASP"/>
    <property type="match status" value="1"/>
</dbReference>
<dbReference type="Gene3D" id="3.30.1490.20">
    <property type="entry name" value="ATP-grasp fold, A domain"/>
    <property type="match status" value="1"/>
</dbReference>
<dbReference type="RefSeq" id="WP_112224859.1">
    <property type="nucleotide sequence ID" value="NZ_QLZR01000010.1"/>
</dbReference>
<dbReference type="GO" id="GO:0046872">
    <property type="term" value="F:metal ion binding"/>
    <property type="evidence" value="ECO:0007669"/>
    <property type="project" value="InterPro"/>
</dbReference>
<dbReference type="Gene3D" id="3.40.50.20">
    <property type="match status" value="1"/>
</dbReference>
<dbReference type="InterPro" id="IPR003806">
    <property type="entry name" value="ATP-grasp_PylC-type"/>
</dbReference>